<dbReference type="PANTHER" id="PTHR40980:SF3">
    <property type="entry name" value="TONB-DEPENDENT RECEPTOR-LIKE BETA-BARREL DOMAIN-CONTAINING PROTEIN"/>
    <property type="match status" value="1"/>
</dbReference>
<dbReference type="PANTHER" id="PTHR40980">
    <property type="entry name" value="PLUG DOMAIN-CONTAINING PROTEIN"/>
    <property type="match status" value="1"/>
</dbReference>
<evidence type="ECO:0000313" key="5">
    <source>
        <dbReference type="Proteomes" id="UP001363460"/>
    </source>
</evidence>
<keyword evidence="5" id="KW-1185">Reference proteome</keyword>
<dbReference type="Proteomes" id="UP001363460">
    <property type="component" value="Chromosome"/>
</dbReference>
<dbReference type="SUPFAM" id="SSF56935">
    <property type="entry name" value="Porins"/>
    <property type="match status" value="1"/>
</dbReference>
<evidence type="ECO:0000256" key="2">
    <source>
        <dbReference type="ARBA" id="ARBA00023136"/>
    </source>
</evidence>
<keyword evidence="3" id="KW-0998">Cell outer membrane</keyword>
<keyword evidence="2" id="KW-0472">Membrane</keyword>
<accession>A0ABZ2IEH7</accession>
<evidence type="ECO:0000256" key="1">
    <source>
        <dbReference type="ARBA" id="ARBA00004442"/>
    </source>
</evidence>
<reference evidence="4 5" key="1">
    <citation type="submission" date="2024-02" db="EMBL/GenBank/DDBJ databases">
        <title>Distribution and functional of Brevundimonas-related endobacteria within Verticillium dahliae.</title>
        <authorList>
            <person name="Zeng H."/>
        </authorList>
    </citation>
    <scope>NUCLEOTIDE SEQUENCE [LARGE SCALE GENOMIC DNA]</scope>
    <source>
        <strain evidence="4 5">TRM 44200</strain>
    </source>
</reference>
<dbReference type="EMBL" id="CP146369">
    <property type="protein sequence ID" value="WWT55997.1"/>
    <property type="molecule type" value="Genomic_DNA"/>
</dbReference>
<dbReference type="InterPro" id="IPR036942">
    <property type="entry name" value="Beta-barrel_TonB_sf"/>
</dbReference>
<protein>
    <recommendedName>
        <fullName evidence="6">TonB-dependent receptor</fullName>
    </recommendedName>
</protein>
<organism evidence="4 5">
    <name type="scientific">Brevundimonas olei</name>
    <dbReference type="NCBI Taxonomy" id="657642"/>
    <lineage>
        <taxon>Bacteria</taxon>
        <taxon>Pseudomonadati</taxon>
        <taxon>Pseudomonadota</taxon>
        <taxon>Alphaproteobacteria</taxon>
        <taxon>Caulobacterales</taxon>
        <taxon>Caulobacteraceae</taxon>
        <taxon>Brevundimonas</taxon>
    </lineage>
</organism>
<gene>
    <name evidence="4" type="ORF">V8J38_06045</name>
</gene>
<evidence type="ECO:0000313" key="4">
    <source>
        <dbReference type="EMBL" id="WWT55997.1"/>
    </source>
</evidence>
<comment type="subcellular location">
    <subcellularLocation>
        <location evidence="1">Cell outer membrane</location>
    </subcellularLocation>
</comment>
<evidence type="ECO:0008006" key="6">
    <source>
        <dbReference type="Google" id="ProtNLM"/>
    </source>
</evidence>
<dbReference type="Gene3D" id="2.40.170.20">
    <property type="entry name" value="TonB-dependent receptor, beta-barrel domain"/>
    <property type="match status" value="1"/>
</dbReference>
<evidence type="ECO:0000256" key="3">
    <source>
        <dbReference type="ARBA" id="ARBA00023237"/>
    </source>
</evidence>
<sequence>MRRDFDFLPGLWSNLGAMANYTYVSSDIEYLTSSTPGAPTVNSTLVGLSKNAANGTLYYEDDRLSVRGSVAYRSGYLTQVPGRNSNFEEGANETVNFDMRISYQLNDSLEVSVEGINLTDEFESRYVDVSNRPWVYSHTGRQFYLGLRYTY</sequence>
<name>A0ABZ2IEH7_9CAUL</name>
<proteinExistence type="predicted"/>